<dbReference type="Pfam" id="PF13481">
    <property type="entry name" value="AAA_25"/>
    <property type="match status" value="1"/>
</dbReference>
<accession>A0A3D8PFS6</accession>
<feature type="compositionally biased region" description="Acidic residues" evidence="1">
    <location>
        <begin position="751"/>
        <end position="760"/>
    </location>
</feature>
<evidence type="ECO:0000313" key="4">
    <source>
        <dbReference type="Proteomes" id="UP000256679"/>
    </source>
</evidence>
<gene>
    <name evidence="3" type="ORF">DIE28_04520</name>
</gene>
<dbReference type="Proteomes" id="UP000256679">
    <property type="component" value="Unassembled WGS sequence"/>
</dbReference>
<dbReference type="InterPro" id="IPR027417">
    <property type="entry name" value="P-loop_NTPase"/>
</dbReference>
<feature type="region of interest" description="Disordered" evidence="1">
    <location>
        <begin position="721"/>
        <end position="760"/>
    </location>
</feature>
<feature type="domain" description="AAA+ ATPase" evidence="2">
    <location>
        <begin position="408"/>
        <end position="580"/>
    </location>
</feature>
<dbReference type="SMART" id="SM00382">
    <property type="entry name" value="AAA"/>
    <property type="match status" value="1"/>
</dbReference>
<comment type="caution">
    <text evidence="3">The sequence shown here is derived from an EMBL/GenBank/DDBJ whole genome shotgun (WGS) entry which is preliminary data.</text>
</comment>
<name>A0A3D8PFS6_9RHOB</name>
<keyword evidence="4" id="KW-1185">Reference proteome</keyword>
<dbReference type="Gene3D" id="3.40.50.300">
    <property type="entry name" value="P-loop containing nucleotide triphosphate hydrolases"/>
    <property type="match status" value="1"/>
</dbReference>
<dbReference type="AlphaFoldDB" id="A0A3D8PFS6"/>
<dbReference type="SUPFAM" id="SSF52540">
    <property type="entry name" value="P-loop containing nucleoside triphosphate hydrolases"/>
    <property type="match status" value="1"/>
</dbReference>
<evidence type="ECO:0000259" key="2">
    <source>
        <dbReference type="SMART" id="SM00382"/>
    </source>
</evidence>
<sequence>MRHESIWAGALEKVRAAAAGPRNGSEIAYEAAKLHGEDYHEDLLGGTPEVSALDKSLALTLFPNHHAKRKVGKCMSLRDLAGVVSGKTAPEKGNLPMLKLATFGDVQTPQGSYRHDGNMRHVTGIEADYDGESLTMAEGAERLKEAGIAALLYSSASHTPERPRWRVLCPLSSAVQAYERKALVASLNGALGGVLAPESFTASQAYYYGQVARKHPVETMLVDGQALDRVRGLPSVYPFANDSTSGQGLGKGRTGKPLELIASALMTIPNDGPADYKGTLERYGLAMHEEGQGAPEYFEVFRQWCEQHPNYNLRMCKSVWPRHRGKGTPDAIAGWSIVKDAIAHGWEMPPPSDEDLGFEDEDDDDFDDIIGKSAPAKAESAGRLTFLSPAECVSAPARSYLIKGMIAERDVACVFGAPGAGKSLLTPFLGYAVAQGREAFGMRTKPGSVFYVAAEDEHGMRGRVRALQQAHGDAPDFRLVGGVSNLLAADSPDLKELVAAVKTQRPKLIVIDTLAMAFPGLEENSADAMGRVVAVARALTKWGAAVILVHHDTKAEGGTPRGHSLLNGALDVAIHVKRDDSGIIRGKLTKNRNGTCERDIAFRIAIEDGGADEHGDPITLPRCEELNASEAPATVKLTAAERAVLDVIHIAGGEVTEADLRKLCIDGRKVSSSDNPDSRRRVTDRALKGLVQKSAVIFQDGLYCIFDDQCDDFDDLVSDNPDSVRTNPGLSEIAKRRNPDGLGHTSLDVSESPDDAEGVL</sequence>
<reference evidence="3 4" key="1">
    <citation type="submission" date="2018-05" db="EMBL/GenBank/DDBJ databases">
        <title>Whole genome sequencing of Paracoccus thiocyanatus SST.</title>
        <authorList>
            <person name="Ghosh W."/>
            <person name="Rameez M.J."/>
            <person name="Roy C."/>
        </authorList>
    </citation>
    <scope>NUCLEOTIDE SEQUENCE [LARGE SCALE GENOMIC DNA]</scope>
    <source>
        <strain evidence="3 4">SST</strain>
    </source>
</reference>
<dbReference type="InterPro" id="IPR003593">
    <property type="entry name" value="AAA+_ATPase"/>
</dbReference>
<dbReference type="EMBL" id="QFCQ01000014">
    <property type="protein sequence ID" value="RDW14108.1"/>
    <property type="molecule type" value="Genomic_DNA"/>
</dbReference>
<evidence type="ECO:0000256" key="1">
    <source>
        <dbReference type="SAM" id="MobiDB-lite"/>
    </source>
</evidence>
<organism evidence="3 4">
    <name type="scientific">Paracoccus thiocyanatus</name>
    <dbReference type="NCBI Taxonomy" id="34006"/>
    <lineage>
        <taxon>Bacteria</taxon>
        <taxon>Pseudomonadati</taxon>
        <taxon>Pseudomonadota</taxon>
        <taxon>Alphaproteobacteria</taxon>
        <taxon>Rhodobacterales</taxon>
        <taxon>Paracoccaceae</taxon>
        <taxon>Paracoccus</taxon>
    </lineage>
</organism>
<evidence type="ECO:0000313" key="3">
    <source>
        <dbReference type="EMBL" id="RDW14108.1"/>
    </source>
</evidence>
<protein>
    <recommendedName>
        <fullName evidence="2">AAA+ ATPase domain-containing protein</fullName>
    </recommendedName>
</protein>
<proteinExistence type="predicted"/>
<dbReference type="RefSeq" id="WP_115754905.1">
    <property type="nucleotide sequence ID" value="NZ_QFCQ01000014.1"/>
</dbReference>